<dbReference type="RefSeq" id="WP_000834620.1">
    <property type="nucleotide sequence ID" value="NZ_CP078081.1"/>
</dbReference>
<reference evidence="1 2" key="1">
    <citation type="submission" date="2019-06" db="EMBL/GenBank/DDBJ databases">
        <title>Biocontrol Bacillus strains from Vietnam.</title>
        <authorList>
            <person name="Borriss R."/>
            <person name="Lasch P."/>
            <person name="Thanh Tam L.T."/>
            <person name="Luong P.T."/>
            <person name="Phuong Thao L.T."/>
            <person name="Kim Chung L.T."/>
        </authorList>
    </citation>
    <scope>NUCLEOTIDE SEQUENCE [LARGE SCALE GENOMIC DNA]</scope>
    <source>
        <strain evidence="1 2">SN1</strain>
    </source>
</reference>
<dbReference type="InterPro" id="IPR031998">
    <property type="entry name" value="DUF5065"/>
</dbReference>
<name>A0A5C5AE39_9BACI</name>
<comment type="caution">
    <text evidence="1">The sequence shown here is derived from an EMBL/GenBank/DDBJ whole genome shotgun (WGS) entry which is preliminary data.</text>
</comment>
<dbReference type="AlphaFoldDB" id="A0A5C5AE39"/>
<dbReference type="EMBL" id="VEPV01000001">
    <property type="protein sequence ID" value="TNP17768.1"/>
    <property type="molecule type" value="Genomic_DNA"/>
</dbReference>
<dbReference type="Gene3D" id="2.60.40.3720">
    <property type="match status" value="1"/>
</dbReference>
<evidence type="ECO:0000313" key="1">
    <source>
        <dbReference type="EMBL" id="TNP17768.1"/>
    </source>
</evidence>
<organism evidence="1 2">
    <name type="scientific">Bacillus tropicus</name>
    <dbReference type="NCBI Taxonomy" id="2026188"/>
    <lineage>
        <taxon>Bacteria</taxon>
        <taxon>Bacillati</taxon>
        <taxon>Bacillota</taxon>
        <taxon>Bacilli</taxon>
        <taxon>Bacillales</taxon>
        <taxon>Bacillaceae</taxon>
        <taxon>Bacillus</taxon>
        <taxon>Bacillus cereus group</taxon>
    </lineage>
</organism>
<sequence>MKSFKVMALAGTLALGGVTAVELLQPSIQAQAAVTDNWPYKYFPELHNVTDSAVLNLGNLKHGQTINIKTNLGARSEATVKIYRVMDDFSLARYKTITDSDSNENTATFTTQITSAYDPGDYVAVMQYSWESEGQMNYTYFTGEMFTISK</sequence>
<protein>
    <submittedName>
        <fullName evidence="1">DUF5065 family protein</fullName>
    </submittedName>
</protein>
<accession>A0A5C5AE39</accession>
<dbReference type="Proteomes" id="UP000312495">
    <property type="component" value="Unassembled WGS sequence"/>
</dbReference>
<proteinExistence type="predicted"/>
<dbReference type="Pfam" id="PF16723">
    <property type="entry name" value="DUF5065"/>
    <property type="match status" value="1"/>
</dbReference>
<gene>
    <name evidence="1" type="ORF">FHY71_03305</name>
</gene>
<evidence type="ECO:0000313" key="2">
    <source>
        <dbReference type="Proteomes" id="UP000312495"/>
    </source>
</evidence>